<evidence type="ECO:0000313" key="1">
    <source>
        <dbReference type="EMBL" id="SPZ98748.1"/>
    </source>
</evidence>
<gene>
    <name evidence="1" type="primary">sbnI</name>
    <name evidence="1" type="ORF">NCTC7878_02151</name>
</gene>
<dbReference type="EMBL" id="UAUX01000009">
    <property type="protein sequence ID" value="SPZ98748.1"/>
    <property type="molecule type" value="Genomic_DNA"/>
</dbReference>
<proteinExistence type="predicted"/>
<protein>
    <submittedName>
        <fullName evidence="1">Siderophore staphylobactin biosynthesis protein SbnI</fullName>
    </submittedName>
</protein>
<reference evidence="1 2" key="1">
    <citation type="submission" date="2018-06" db="EMBL/GenBank/DDBJ databases">
        <authorList>
            <consortium name="Pathogen Informatics"/>
            <person name="Doyle S."/>
        </authorList>
    </citation>
    <scope>NUCLEOTIDE SEQUENCE [LARGE SCALE GENOMIC DNA]</scope>
    <source>
        <strain evidence="1 2">NCTC7878</strain>
    </source>
</reference>
<evidence type="ECO:0000313" key="2">
    <source>
        <dbReference type="Proteomes" id="UP000249913"/>
    </source>
</evidence>
<name>A0A2X2JYA9_STAAU</name>
<dbReference type="InterPro" id="IPR036086">
    <property type="entry name" value="ParB/Sulfiredoxin_sf"/>
</dbReference>
<dbReference type="Proteomes" id="UP000249913">
    <property type="component" value="Unassembled WGS sequence"/>
</dbReference>
<organism evidence="1 2">
    <name type="scientific">Staphylococcus aureus</name>
    <dbReference type="NCBI Taxonomy" id="1280"/>
    <lineage>
        <taxon>Bacteria</taxon>
        <taxon>Bacillati</taxon>
        <taxon>Bacillota</taxon>
        <taxon>Bacilli</taxon>
        <taxon>Bacillales</taxon>
        <taxon>Staphylococcaceae</taxon>
        <taxon>Staphylococcus</taxon>
    </lineage>
</organism>
<accession>A0A2X2JYA9</accession>
<dbReference type="SUPFAM" id="SSF110849">
    <property type="entry name" value="ParB/Sulfiredoxin"/>
    <property type="match status" value="1"/>
</dbReference>
<dbReference type="AlphaFoldDB" id="A0A2X2JYA9"/>
<sequence length="158" mass="17813">MKHNIQLVHGNIKFHLVCGGKRYNKNIAYHGLLRPRQEAPFITMCHGDTEQYLYTKDLGEAHFQVWEKVVASYSGCCSVERIAQGTYPCLSQQDVLMKYQPLSYKEIEAVVHKGETVPAGVTRFNISGRCLNLQVPLALLKQDDDVGTTAQLEAVFSR</sequence>